<evidence type="ECO:0000313" key="2">
    <source>
        <dbReference type="Proteomes" id="UP000799424"/>
    </source>
</evidence>
<dbReference type="EMBL" id="MU006219">
    <property type="protein sequence ID" value="KAF2830302.1"/>
    <property type="molecule type" value="Genomic_DNA"/>
</dbReference>
<organism evidence="1 2">
    <name type="scientific">Ophiobolus disseminans</name>
    <dbReference type="NCBI Taxonomy" id="1469910"/>
    <lineage>
        <taxon>Eukaryota</taxon>
        <taxon>Fungi</taxon>
        <taxon>Dikarya</taxon>
        <taxon>Ascomycota</taxon>
        <taxon>Pezizomycotina</taxon>
        <taxon>Dothideomycetes</taxon>
        <taxon>Pleosporomycetidae</taxon>
        <taxon>Pleosporales</taxon>
        <taxon>Pleosporineae</taxon>
        <taxon>Phaeosphaeriaceae</taxon>
        <taxon>Ophiobolus</taxon>
    </lineage>
</organism>
<protein>
    <submittedName>
        <fullName evidence="1">Uncharacterized protein</fullName>
    </submittedName>
</protein>
<evidence type="ECO:0000313" key="1">
    <source>
        <dbReference type="EMBL" id="KAF2830302.1"/>
    </source>
</evidence>
<name>A0A6A7AAK8_9PLEO</name>
<sequence>MSEPAMEKEEDDTEFEFISEDDCKIPENASPTADGFTLVDEDDCDLEDDYAFVVDQNSLTEKSKKYSAVIAACSRHLADHPADANPCTGILKCEACYNIAKGLDILANLSANWSVDLAATSASIQHDLKTLPRTDRLLLHNILTKLLSPIWWDQLESIKIGSSYYYLSRALWVTRLGPNRLAAGWKAGKTTEAMIKGAEKKWHATHMDGGAYETEVQLLQGLMLVLSAWGRYVDSTDKCVGGDK</sequence>
<gene>
    <name evidence="1" type="ORF">CC86DRAFT_433986</name>
</gene>
<keyword evidence="2" id="KW-1185">Reference proteome</keyword>
<reference evidence="1" key="1">
    <citation type="journal article" date="2020" name="Stud. Mycol.">
        <title>101 Dothideomycetes genomes: a test case for predicting lifestyles and emergence of pathogens.</title>
        <authorList>
            <person name="Haridas S."/>
            <person name="Albert R."/>
            <person name="Binder M."/>
            <person name="Bloem J."/>
            <person name="Labutti K."/>
            <person name="Salamov A."/>
            <person name="Andreopoulos B."/>
            <person name="Baker S."/>
            <person name="Barry K."/>
            <person name="Bills G."/>
            <person name="Bluhm B."/>
            <person name="Cannon C."/>
            <person name="Castanera R."/>
            <person name="Culley D."/>
            <person name="Daum C."/>
            <person name="Ezra D."/>
            <person name="Gonzalez J."/>
            <person name="Henrissat B."/>
            <person name="Kuo A."/>
            <person name="Liang C."/>
            <person name="Lipzen A."/>
            <person name="Lutzoni F."/>
            <person name="Magnuson J."/>
            <person name="Mondo S."/>
            <person name="Nolan M."/>
            <person name="Ohm R."/>
            <person name="Pangilinan J."/>
            <person name="Park H.-J."/>
            <person name="Ramirez L."/>
            <person name="Alfaro M."/>
            <person name="Sun H."/>
            <person name="Tritt A."/>
            <person name="Yoshinaga Y."/>
            <person name="Zwiers L.-H."/>
            <person name="Turgeon B."/>
            <person name="Goodwin S."/>
            <person name="Spatafora J."/>
            <person name="Crous P."/>
            <person name="Grigoriev I."/>
        </authorList>
    </citation>
    <scope>NUCLEOTIDE SEQUENCE</scope>
    <source>
        <strain evidence="1">CBS 113818</strain>
    </source>
</reference>
<proteinExistence type="predicted"/>
<accession>A0A6A7AAK8</accession>
<dbReference type="AlphaFoldDB" id="A0A6A7AAK8"/>
<dbReference type="Proteomes" id="UP000799424">
    <property type="component" value="Unassembled WGS sequence"/>
</dbReference>